<keyword evidence="4 7" id="KW-0408">Iron</keyword>
<evidence type="ECO:0000313" key="9">
    <source>
        <dbReference type="Proteomes" id="UP001221217"/>
    </source>
</evidence>
<dbReference type="EMBL" id="JAQQAL010000014">
    <property type="protein sequence ID" value="MDC7226553.1"/>
    <property type="molecule type" value="Genomic_DNA"/>
</dbReference>
<dbReference type="InterPro" id="IPR036249">
    <property type="entry name" value="Thioredoxin-like_sf"/>
</dbReference>
<dbReference type="InterPro" id="IPR041921">
    <property type="entry name" value="NuoE_N"/>
</dbReference>
<evidence type="ECO:0000256" key="4">
    <source>
        <dbReference type="ARBA" id="ARBA00023004"/>
    </source>
</evidence>
<evidence type="ECO:0000256" key="5">
    <source>
        <dbReference type="ARBA" id="ARBA00023014"/>
    </source>
</evidence>
<comment type="cofactor">
    <cofactor evidence="7">
        <name>[2Fe-2S] cluster</name>
        <dbReference type="ChEBI" id="CHEBI:190135"/>
    </cofactor>
    <text evidence="7">Binds 1 [2Fe-2S] cluster.</text>
</comment>
<dbReference type="AlphaFoldDB" id="A0AAJ1IEV6"/>
<evidence type="ECO:0000256" key="7">
    <source>
        <dbReference type="PIRSR" id="PIRSR000216-1"/>
    </source>
</evidence>
<evidence type="ECO:0000313" key="8">
    <source>
        <dbReference type="EMBL" id="MDC7226553.1"/>
    </source>
</evidence>
<proteinExistence type="inferred from homology"/>
<name>A0AAJ1IEV6_9SPIO</name>
<dbReference type="PANTHER" id="PTHR43342">
    <property type="entry name" value="NADH-QUINONE OXIDOREDUCTASE, E SUBUNIT"/>
    <property type="match status" value="1"/>
</dbReference>
<dbReference type="Gene3D" id="1.10.10.1590">
    <property type="entry name" value="NADH-quinone oxidoreductase subunit E"/>
    <property type="match status" value="1"/>
</dbReference>
<dbReference type="GO" id="GO:0016491">
    <property type="term" value="F:oxidoreductase activity"/>
    <property type="evidence" value="ECO:0007669"/>
    <property type="project" value="InterPro"/>
</dbReference>
<evidence type="ECO:0000256" key="2">
    <source>
        <dbReference type="ARBA" id="ARBA00022714"/>
    </source>
</evidence>
<gene>
    <name evidence="8" type="ORF">PQJ61_07290</name>
</gene>
<dbReference type="PIRSF" id="PIRSF000216">
    <property type="entry name" value="NADH_DH_24kDa"/>
    <property type="match status" value="1"/>
</dbReference>
<evidence type="ECO:0000256" key="3">
    <source>
        <dbReference type="ARBA" id="ARBA00022723"/>
    </source>
</evidence>
<dbReference type="CDD" id="cd03064">
    <property type="entry name" value="TRX_Fd_NuoE"/>
    <property type="match status" value="1"/>
</dbReference>
<keyword evidence="3 7" id="KW-0479">Metal-binding</keyword>
<keyword evidence="2 7" id="KW-0001">2Fe-2S</keyword>
<dbReference type="Pfam" id="PF01257">
    <property type="entry name" value="2Fe-2S_thioredx"/>
    <property type="match status" value="1"/>
</dbReference>
<dbReference type="GO" id="GO:0051537">
    <property type="term" value="F:2 iron, 2 sulfur cluster binding"/>
    <property type="evidence" value="ECO:0007669"/>
    <property type="project" value="UniProtKB-KW"/>
</dbReference>
<dbReference type="Proteomes" id="UP001221217">
    <property type="component" value="Unassembled WGS sequence"/>
</dbReference>
<dbReference type="PANTHER" id="PTHR43342:SF2">
    <property type="entry name" value="POTENTIAL NAD-REDUCING HYDROGENASE SUBUNIT"/>
    <property type="match status" value="1"/>
</dbReference>
<dbReference type="InterPro" id="IPR002023">
    <property type="entry name" value="NuoE-like"/>
</dbReference>
<keyword evidence="5 7" id="KW-0411">Iron-sulfur</keyword>
<organism evidence="8 9">
    <name type="scientific">Candidatus Thalassospirochaeta sargassi</name>
    <dbReference type="NCBI Taxonomy" id="3119039"/>
    <lineage>
        <taxon>Bacteria</taxon>
        <taxon>Pseudomonadati</taxon>
        <taxon>Spirochaetota</taxon>
        <taxon>Spirochaetia</taxon>
        <taxon>Spirochaetales</taxon>
        <taxon>Spirochaetaceae</taxon>
        <taxon>Candidatus Thalassospirochaeta</taxon>
    </lineage>
</organism>
<reference evidence="8 9" key="1">
    <citation type="submission" date="2022-12" db="EMBL/GenBank/DDBJ databases">
        <title>Metagenome assembled genome from gulf of manar.</title>
        <authorList>
            <person name="Kohli P."/>
            <person name="Pk S."/>
            <person name="Venkata Ramana C."/>
            <person name="Sasikala C."/>
        </authorList>
    </citation>
    <scope>NUCLEOTIDE SEQUENCE [LARGE SCALE GENOMIC DNA]</scope>
    <source>
        <strain evidence="8">JB008</strain>
    </source>
</reference>
<sequence>MAVETAPQIEFSNELVAFIEDWKTKPGNLIMVLHRVQEEFGYIPREAAIKVSEMLDTPLAKIYGVITFYHFFKLDKPGKYNIQVCMGTACYLKGGEDLITELETLLGIAVNEVTDDGMFSIESVRCVGCCGLAPVMIVDGEVYGKVTKDELPEVIAKYKEKG</sequence>
<evidence type="ECO:0000256" key="1">
    <source>
        <dbReference type="ARBA" id="ARBA00010643"/>
    </source>
</evidence>
<dbReference type="Gene3D" id="3.40.30.10">
    <property type="entry name" value="Glutaredoxin"/>
    <property type="match status" value="1"/>
</dbReference>
<comment type="cofactor">
    <cofactor evidence="6">
        <name>[2Fe-2S] cluster</name>
        <dbReference type="ChEBI" id="CHEBI:190135"/>
    </cofactor>
</comment>
<dbReference type="SUPFAM" id="SSF52833">
    <property type="entry name" value="Thioredoxin-like"/>
    <property type="match status" value="1"/>
</dbReference>
<accession>A0AAJ1IEV6</accession>
<comment type="similarity">
    <text evidence="1">Belongs to the complex I 24 kDa subunit family.</text>
</comment>
<dbReference type="InterPro" id="IPR042128">
    <property type="entry name" value="NuoE_dom"/>
</dbReference>
<feature type="binding site" evidence="7">
    <location>
        <position position="90"/>
    </location>
    <ligand>
        <name>[2Fe-2S] cluster</name>
        <dbReference type="ChEBI" id="CHEBI:190135"/>
    </ligand>
</feature>
<evidence type="ECO:0000256" key="6">
    <source>
        <dbReference type="ARBA" id="ARBA00034078"/>
    </source>
</evidence>
<feature type="binding site" evidence="7">
    <location>
        <position position="130"/>
    </location>
    <ligand>
        <name>[2Fe-2S] cluster</name>
        <dbReference type="ChEBI" id="CHEBI:190135"/>
    </ligand>
</feature>
<feature type="binding site" evidence="7">
    <location>
        <position position="126"/>
    </location>
    <ligand>
        <name>[2Fe-2S] cluster</name>
        <dbReference type="ChEBI" id="CHEBI:190135"/>
    </ligand>
</feature>
<dbReference type="InterPro" id="IPR028431">
    <property type="entry name" value="NADP_DH_HndA-like"/>
</dbReference>
<protein>
    <submittedName>
        <fullName evidence="8">NAD(P)H-dependent oxidoreductase subunit E</fullName>
    </submittedName>
</protein>
<dbReference type="GO" id="GO:0046872">
    <property type="term" value="F:metal ion binding"/>
    <property type="evidence" value="ECO:0007669"/>
    <property type="project" value="UniProtKB-KW"/>
</dbReference>
<comment type="caution">
    <text evidence="8">The sequence shown here is derived from an EMBL/GenBank/DDBJ whole genome shotgun (WGS) entry which is preliminary data.</text>
</comment>
<feature type="binding site" evidence="7">
    <location>
        <position position="85"/>
    </location>
    <ligand>
        <name>[2Fe-2S] cluster</name>
        <dbReference type="ChEBI" id="CHEBI:190135"/>
    </ligand>
</feature>